<dbReference type="EMBL" id="MN739226">
    <property type="protein sequence ID" value="QHS94557.1"/>
    <property type="molecule type" value="Genomic_DNA"/>
</dbReference>
<dbReference type="AlphaFoldDB" id="A0A6C0BQ93"/>
<organism evidence="2">
    <name type="scientific">viral metagenome</name>
    <dbReference type="NCBI Taxonomy" id="1070528"/>
    <lineage>
        <taxon>unclassified sequences</taxon>
        <taxon>metagenomes</taxon>
        <taxon>organismal metagenomes</taxon>
    </lineage>
</organism>
<name>A0A6C0BQ93_9ZZZZ</name>
<feature type="transmembrane region" description="Helical" evidence="1">
    <location>
        <begin position="6"/>
        <end position="31"/>
    </location>
</feature>
<evidence type="ECO:0000256" key="1">
    <source>
        <dbReference type="SAM" id="Phobius"/>
    </source>
</evidence>
<keyword evidence="1" id="KW-1133">Transmembrane helix</keyword>
<proteinExistence type="predicted"/>
<accession>A0A6C0BQ93</accession>
<keyword evidence="1" id="KW-0812">Transmembrane</keyword>
<protein>
    <submittedName>
        <fullName evidence="2">Uncharacterized protein</fullName>
    </submittedName>
</protein>
<reference evidence="2" key="1">
    <citation type="journal article" date="2020" name="Nature">
        <title>Giant virus diversity and host interactions through global metagenomics.</title>
        <authorList>
            <person name="Schulz F."/>
            <person name="Roux S."/>
            <person name="Paez-Espino D."/>
            <person name="Jungbluth S."/>
            <person name="Walsh D.A."/>
            <person name="Denef V.J."/>
            <person name="McMahon K.D."/>
            <person name="Konstantinidis K.T."/>
            <person name="Eloe-Fadrosh E.A."/>
            <person name="Kyrpides N.C."/>
            <person name="Woyke T."/>
        </authorList>
    </citation>
    <scope>NUCLEOTIDE SEQUENCE</scope>
    <source>
        <strain evidence="2">GVMAG-M-3300018416-45</strain>
    </source>
</reference>
<keyword evidence="1" id="KW-0472">Membrane</keyword>
<evidence type="ECO:0000313" key="2">
    <source>
        <dbReference type="EMBL" id="QHS94557.1"/>
    </source>
</evidence>
<sequence>MENLMAYGIITLMGIGSFLIGFCLATILYYCNGIQQRRELLNIERSIMTLRDERRNTDYRCDTETNSKRLEIVPLVDSVDPPGDNV</sequence>